<accession>A0A803Q2A2</accession>
<dbReference type="EMBL" id="UZAU01000661">
    <property type="status" value="NOT_ANNOTATED_CDS"/>
    <property type="molecule type" value="Genomic_DNA"/>
</dbReference>
<name>A0A803Q2A2_CANSA</name>
<dbReference type="Gramene" id="evm.model.07.1343">
    <property type="protein sequence ID" value="cds.evm.model.07.1343"/>
    <property type="gene ID" value="evm.TU.07.1343"/>
</dbReference>
<feature type="domain" description="RNase H type-1" evidence="2">
    <location>
        <begin position="408"/>
        <end position="498"/>
    </location>
</feature>
<reference evidence="3" key="1">
    <citation type="submission" date="2018-11" db="EMBL/GenBank/DDBJ databases">
        <authorList>
            <person name="Grassa J C."/>
        </authorList>
    </citation>
    <scope>NUCLEOTIDE SEQUENCE [LARGE SCALE GENOMIC DNA]</scope>
</reference>
<dbReference type="Proteomes" id="UP000596661">
    <property type="component" value="Chromosome 7"/>
</dbReference>
<dbReference type="GO" id="GO:0003676">
    <property type="term" value="F:nucleic acid binding"/>
    <property type="evidence" value="ECO:0007669"/>
    <property type="project" value="InterPro"/>
</dbReference>
<dbReference type="InterPro" id="IPR012337">
    <property type="entry name" value="RNaseH-like_sf"/>
</dbReference>
<dbReference type="InterPro" id="IPR002156">
    <property type="entry name" value="RNaseH_domain"/>
</dbReference>
<dbReference type="PANTHER" id="PTHR35218:SF9">
    <property type="entry name" value="ENDONUCLEASE_EXONUCLEASE_PHOSPHATASE DOMAIN-CONTAINING PROTEIN"/>
    <property type="match status" value="1"/>
</dbReference>
<evidence type="ECO:0000313" key="3">
    <source>
        <dbReference type="EnsemblPlants" id="cds.evm.model.07.1343"/>
    </source>
</evidence>
<feature type="compositionally biased region" description="Basic and acidic residues" evidence="1">
    <location>
        <begin position="8"/>
        <end position="19"/>
    </location>
</feature>
<protein>
    <recommendedName>
        <fullName evidence="2">RNase H type-1 domain-containing protein</fullName>
    </recommendedName>
</protein>
<sequence>MEPSATDDNTHMEPPHEGDIAGGAVADNDAQANEARDSQKMIQATWMKCDWLTKDQLVEKPHEEICKSRVPHRHPEPTYVTWPTDKTLKDVVNELVDAKEGPAQTIVTHDTTIFSDMGQTFSGSKKRKACLSIIPVITPDVNIINVGNKLGSSSTSLLPTLDVNTFTPRSGRGGVPYHAPDLAMKIISWNCRGIRRTPVTQALQAWVKIHRPECVFLMETKANEEEGNAIEKSIGFPNSVTIPAEGMAGGFTLLWNQDINLKQGMGKLHGISISRSSPTISHLMFVDDTIIFARANKNNVMQFWKVSILMKRGQTSSCDLQGNGQPNQKVLVDGGPDSLVWKPAKDGSFSVKEAYKAITSVHGHNTDQRLWRELTAQFFIFLGYLFESVWKARNEAIFKDSWKWYAKSEKTASAPEAELMAIYWALQLDKELGHDSIVVLSDAQIMVKALEDKRFPPVWETRPLAFSVLNTCNSFSFCHFCYIPRLDNSTADFIAKKARTDDGYSVGHCIREGSPVVMPNFLLQ</sequence>
<dbReference type="GO" id="GO:0004523">
    <property type="term" value="F:RNA-DNA hybrid ribonuclease activity"/>
    <property type="evidence" value="ECO:0007669"/>
    <property type="project" value="InterPro"/>
</dbReference>
<feature type="region of interest" description="Disordered" evidence="1">
    <location>
        <begin position="1"/>
        <end position="39"/>
    </location>
</feature>
<dbReference type="SUPFAM" id="SSF53098">
    <property type="entry name" value="Ribonuclease H-like"/>
    <property type="match status" value="1"/>
</dbReference>
<dbReference type="Gene3D" id="3.30.420.10">
    <property type="entry name" value="Ribonuclease H-like superfamily/Ribonuclease H"/>
    <property type="match status" value="1"/>
</dbReference>
<reference evidence="3" key="2">
    <citation type="submission" date="2021-03" db="UniProtKB">
        <authorList>
            <consortium name="EnsemblPlants"/>
        </authorList>
    </citation>
    <scope>IDENTIFICATION</scope>
</reference>
<keyword evidence="4" id="KW-1185">Reference proteome</keyword>
<dbReference type="EnsemblPlants" id="evm.model.07.1343">
    <property type="protein sequence ID" value="cds.evm.model.07.1343"/>
    <property type="gene ID" value="evm.TU.07.1343"/>
</dbReference>
<dbReference type="Gene3D" id="3.60.10.10">
    <property type="entry name" value="Endonuclease/exonuclease/phosphatase"/>
    <property type="match status" value="1"/>
</dbReference>
<evidence type="ECO:0000256" key="1">
    <source>
        <dbReference type="SAM" id="MobiDB-lite"/>
    </source>
</evidence>
<dbReference type="Pfam" id="PF13456">
    <property type="entry name" value="RVT_3"/>
    <property type="match status" value="1"/>
</dbReference>
<dbReference type="SUPFAM" id="SSF56219">
    <property type="entry name" value="DNase I-like"/>
    <property type="match status" value="1"/>
</dbReference>
<organism evidence="3 4">
    <name type="scientific">Cannabis sativa</name>
    <name type="common">Hemp</name>
    <name type="synonym">Marijuana</name>
    <dbReference type="NCBI Taxonomy" id="3483"/>
    <lineage>
        <taxon>Eukaryota</taxon>
        <taxon>Viridiplantae</taxon>
        <taxon>Streptophyta</taxon>
        <taxon>Embryophyta</taxon>
        <taxon>Tracheophyta</taxon>
        <taxon>Spermatophyta</taxon>
        <taxon>Magnoliopsida</taxon>
        <taxon>eudicotyledons</taxon>
        <taxon>Gunneridae</taxon>
        <taxon>Pentapetalae</taxon>
        <taxon>rosids</taxon>
        <taxon>fabids</taxon>
        <taxon>Rosales</taxon>
        <taxon>Cannabaceae</taxon>
        <taxon>Cannabis</taxon>
    </lineage>
</organism>
<proteinExistence type="predicted"/>
<dbReference type="InterPro" id="IPR036691">
    <property type="entry name" value="Endo/exonu/phosph_ase_sf"/>
</dbReference>
<dbReference type="AlphaFoldDB" id="A0A803Q2A2"/>
<evidence type="ECO:0000313" key="4">
    <source>
        <dbReference type="Proteomes" id="UP000596661"/>
    </source>
</evidence>
<dbReference type="InterPro" id="IPR036397">
    <property type="entry name" value="RNaseH_sf"/>
</dbReference>
<evidence type="ECO:0000259" key="2">
    <source>
        <dbReference type="Pfam" id="PF13456"/>
    </source>
</evidence>
<dbReference type="PANTHER" id="PTHR35218">
    <property type="entry name" value="RNASE H DOMAIN-CONTAINING PROTEIN"/>
    <property type="match status" value="1"/>
</dbReference>